<feature type="transmembrane region" description="Helical" evidence="1">
    <location>
        <begin position="30"/>
        <end position="53"/>
    </location>
</feature>
<gene>
    <name evidence="2" type="ORF">E1293_23245</name>
</gene>
<dbReference type="Proteomes" id="UP000295578">
    <property type="component" value="Unassembled WGS sequence"/>
</dbReference>
<reference evidence="2 3" key="1">
    <citation type="submission" date="2019-03" db="EMBL/GenBank/DDBJ databases">
        <title>Draft genome sequences of novel Actinobacteria.</title>
        <authorList>
            <person name="Sahin N."/>
            <person name="Ay H."/>
            <person name="Saygin H."/>
        </authorList>
    </citation>
    <scope>NUCLEOTIDE SEQUENCE [LARGE SCALE GENOMIC DNA]</scope>
    <source>
        <strain evidence="2 3">DSM 45941</strain>
    </source>
</reference>
<keyword evidence="1" id="KW-0472">Membrane</keyword>
<name>A0A4R5B783_9ACTN</name>
<accession>A0A4R5B783</accession>
<protein>
    <submittedName>
        <fullName evidence="2">Uncharacterized protein</fullName>
    </submittedName>
</protein>
<proteinExistence type="predicted"/>
<dbReference type="AlphaFoldDB" id="A0A4R5B783"/>
<dbReference type="RefSeq" id="WP_132199572.1">
    <property type="nucleotide sequence ID" value="NZ_SMKY01000110.1"/>
</dbReference>
<evidence type="ECO:0000313" key="2">
    <source>
        <dbReference type="EMBL" id="TDD79514.1"/>
    </source>
</evidence>
<comment type="caution">
    <text evidence="2">The sequence shown here is derived from an EMBL/GenBank/DDBJ whole genome shotgun (WGS) entry which is preliminary data.</text>
</comment>
<dbReference type="EMBL" id="SMKY01000110">
    <property type="protein sequence ID" value="TDD79514.1"/>
    <property type="molecule type" value="Genomic_DNA"/>
</dbReference>
<feature type="transmembrane region" description="Helical" evidence="1">
    <location>
        <begin position="178"/>
        <end position="198"/>
    </location>
</feature>
<keyword evidence="1" id="KW-0812">Transmembrane</keyword>
<keyword evidence="1" id="KW-1133">Transmembrane helix</keyword>
<dbReference type="OrthoDB" id="3474120at2"/>
<feature type="transmembrane region" description="Helical" evidence="1">
    <location>
        <begin position="65"/>
        <end position="83"/>
    </location>
</feature>
<organism evidence="2 3">
    <name type="scientific">Actinomadura darangshiensis</name>
    <dbReference type="NCBI Taxonomy" id="705336"/>
    <lineage>
        <taxon>Bacteria</taxon>
        <taxon>Bacillati</taxon>
        <taxon>Actinomycetota</taxon>
        <taxon>Actinomycetes</taxon>
        <taxon>Streptosporangiales</taxon>
        <taxon>Thermomonosporaceae</taxon>
        <taxon>Actinomadura</taxon>
    </lineage>
</organism>
<evidence type="ECO:0000313" key="3">
    <source>
        <dbReference type="Proteomes" id="UP000295578"/>
    </source>
</evidence>
<sequence>MWKIPVGVLLLGLAEWGLLAAPSTRLIGMVLLAVLLGFFITLGLMGFTVGIVLGPLIERWGLRGFVLAGVCVSVGVLAMIGSVERARPGYVWKYGEPTQVTISRDTSCTLSGYKCYGSWTSAGRTVGGAVTFSREEYHAPEDDGSYRLRARALDNRAASAGLHIDPASSVALGKIPAWIGWGAGGVGLAAVAVAMLTARKPSPPDR</sequence>
<evidence type="ECO:0000256" key="1">
    <source>
        <dbReference type="SAM" id="Phobius"/>
    </source>
</evidence>
<keyword evidence="3" id="KW-1185">Reference proteome</keyword>